<dbReference type="InterPro" id="IPR053888">
    <property type="entry name" value="MRM3-like_sub_bind"/>
</dbReference>
<dbReference type="InterPro" id="IPR051259">
    <property type="entry name" value="rRNA_Methyltransferase"/>
</dbReference>
<comment type="caution">
    <text evidence="5">The sequence shown here is derived from an EMBL/GenBank/DDBJ whole genome shotgun (WGS) entry which is preliminary data.</text>
</comment>
<dbReference type="GO" id="GO:0008173">
    <property type="term" value="F:RNA methyltransferase activity"/>
    <property type="evidence" value="ECO:0007669"/>
    <property type="project" value="InterPro"/>
</dbReference>
<comment type="similarity">
    <text evidence="1">Belongs to the class IV-like SAM-binding methyltransferase superfamily. RNA methyltransferase TrmH family.</text>
</comment>
<dbReference type="Pfam" id="PF22435">
    <property type="entry name" value="MRM3-like_sub_bind"/>
    <property type="match status" value="1"/>
</dbReference>
<dbReference type="CDD" id="cd18095">
    <property type="entry name" value="SpoU-like_rRNA-MTase"/>
    <property type="match status" value="1"/>
</dbReference>
<keyword evidence="6" id="KW-1185">Reference proteome</keyword>
<dbReference type="InterPro" id="IPR013123">
    <property type="entry name" value="SpoU_subst-bd"/>
</dbReference>
<dbReference type="OrthoDB" id="9794400at2"/>
<dbReference type="InterPro" id="IPR001537">
    <property type="entry name" value="SpoU_MeTrfase"/>
</dbReference>
<keyword evidence="2 5" id="KW-0489">Methyltransferase</keyword>
<dbReference type="GO" id="GO:0006396">
    <property type="term" value="P:RNA processing"/>
    <property type="evidence" value="ECO:0007669"/>
    <property type="project" value="InterPro"/>
</dbReference>
<evidence type="ECO:0000259" key="4">
    <source>
        <dbReference type="SMART" id="SM00967"/>
    </source>
</evidence>
<accession>A0A494Z613</accession>
<dbReference type="RefSeq" id="WP_121128741.1">
    <property type="nucleotide sequence ID" value="NZ_JBHUFK010000023.1"/>
</dbReference>
<dbReference type="GO" id="GO:0032259">
    <property type="term" value="P:methylation"/>
    <property type="evidence" value="ECO:0007669"/>
    <property type="project" value="UniProtKB-KW"/>
</dbReference>
<evidence type="ECO:0000256" key="3">
    <source>
        <dbReference type="ARBA" id="ARBA00022679"/>
    </source>
</evidence>
<dbReference type="PANTHER" id="PTHR43191:SF2">
    <property type="entry name" value="RRNA METHYLTRANSFERASE 3, MITOCHONDRIAL"/>
    <property type="match status" value="1"/>
</dbReference>
<dbReference type="GO" id="GO:0003723">
    <property type="term" value="F:RNA binding"/>
    <property type="evidence" value="ECO:0007669"/>
    <property type="project" value="InterPro"/>
</dbReference>
<sequence length="245" mass="27266">MITSVKNEKVKNWKKLHKRKERTNTGTFLIEGFHLVEEAWKSDWRIKEIIAVEGLDLPEWCRNLPLEIVSEQVFLQVSQTMAPQGIAAIVEMKPTVKHTGNYLLLLDSIQDPGNLGTIIRTADAAGMDGIMLGKATVDLYNDKVIRATQGSIFHIPIMQANLMDEVAKLKKENYTIWATALKDAKKYNEVKIDEKVALILGNEGAGVNPDLVALADKIVTIPIYGKAESLNVSIAAAIFMYYLKG</sequence>
<dbReference type="InterPro" id="IPR029064">
    <property type="entry name" value="Ribosomal_eL30-like_sf"/>
</dbReference>
<keyword evidence="3 5" id="KW-0808">Transferase</keyword>
<dbReference type="EMBL" id="RBZO01000003">
    <property type="protein sequence ID" value="RKQ17989.1"/>
    <property type="molecule type" value="Genomic_DNA"/>
</dbReference>
<evidence type="ECO:0000256" key="2">
    <source>
        <dbReference type="ARBA" id="ARBA00022603"/>
    </source>
</evidence>
<proteinExistence type="inferred from homology"/>
<dbReference type="GO" id="GO:0005737">
    <property type="term" value="C:cytoplasm"/>
    <property type="evidence" value="ECO:0007669"/>
    <property type="project" value="UniProtKB-ARBA"/>
</dbReference>
<dbReference type="Pfam" id="PF00588">
    <property type="entry name" value="SpoU_methylase"/>
    <property type="match status" value="1"/>
</dbReference>
<protein>
    <submittedName>
        <fullName evidence="5">RNA methyltransferase</fullName>
    </submittedName>
</protein>
<evidence type="ECO:0000313" key="5">
    <source>
        <dbReference type="EMBL" id="RKQ17989.1"/>
    </source>
</evidence>
<evidence type="ECO:0000313" key="6">
    <source>
        <dbReference type="Proteomes" id="UP000281813"/>
    </source>
</evidence>
<gene>
    <name evidence="5" type="ORF">D8M05_03635</name>
</gene>
<name>A0A494Z613_9BACI</name>
<reference evidence="5 6" key="1">
    <citation type="journal article" date="2015" name="Antonie Van Leeuwenhoek">
        <title>Oceanobacillus bengalensis sp. nov., a bacterium isolated from seawater of the Bay of Bengal.</title>
        <authorList>
            <person name="Yongchang O."/>
            <person name="Xiang W."/>
            <person name="Wang G."/>
        </authorList>
    </citation>
    <scope>NUCLEOTIDE SEQUENCE [LARGE SCALE GENOMIC DNA]</scope>
    <source>
        <strain evidence="5 6">MCCC 1K00260</strain>
    </source>
</reference>
<dbReference type="Gene3D" id="3.40.1280.10">
    <property type="match status" value="1"/>
</dbReference>
<dbReference type="SUPFAM" id="SSF55315">
    <property type="entry name" value="L30e-like"/>
    <property type="match status" value="1"/>
</dbReference>
<dbReference type="InterPro" id="IPR029028">
    <property type="entry name" value="Alpha/beta_knot_MTases"/>
</dbReference>
<dbReference type="SMART" id="SM00967">
    <property type="entry name" value="SpoU_sub_bind"/>
    <property type="match status" value="1"/>
</dbReference>
<feature type="domain" description="RNA 2-O ribose methyltransferase substrate binding" evidence="4">
    <location>
        <begin position="29"/>
        <end position="96"/>
    </location>
</feature>
<dbReference type="SUPFAM" id="SSF75217">
    <property type="entry name" value="alpha/beta knot"/>
    <property type="match status" value="1"/>
</dbReference>
<evidence type="ECO:0000256" key="1">
    <source>
        <dbReference type="ARBA" id="ARBA00007228"/>
    </source>
</evidence>
<dbReference type="PANTHER" id="PTHR43191">
    <property type="entry name" value="RRNA METHYLTRANSFERASE 3"/>
    <property type="match status" value="1"/>
</dbReference>
<dbReference type="Gene3D" id="3.30.1330.30">
    <property type="match status" value="1"/>
</dbReference>
<organism evidence="5 6">
    <name type="scientific">Oceanobacillus bengalensis</name>
    <dbReference type="NCBI Taxonomy" id="1435466"/>
    <lineage>
        <taxon>Bacteria</taxon>
        <taxon>Bacillati</taxon>
        <taxon>Bacillota</taxon>
        <taxon>Bacilli</taxon>
        <taxon>Bacillales</taxon>
        <taxon>Bacillaceae</taxon>
        <taxon>Oceanobacillus</taxon>
    </lineage>
</organism>
<dbReference type="AlphaFoldDB" id="A0A494Z613"/>
<dbReference type="Proteomes" id="UP000281813">
    <property type="component" value="Unassembled WGS sequence"/>
</dbReference>
<dbReference type="InterPro" id="IPR029026">
    <property type="entry name" value="tRNA_m1G_MTases_N"/>
</dbReference>